<evidence type="ECO:0000256" key="5">
    <source>
        <dbReference type="ARBA" id="ARBA00023266"/>
    </source>
</evidence>
<dbReference type="InterPro" id="IPR010918">
    <property type="entry name" value="PurM-like_C_dom"/>
</dbReference>
<keyword evidence="2" id="KW-0547">Nucleotide-binding</keyword>
<evidence type="ECO:0000259" key="6">
    <source>
        <dbReference type="Pfam" id="PF00586"/>
    </source>
</evidence>
<dbReference type="InterPro" id="IPR036676">
    <property type="entry name" value="PurM-like_C_sf"/>
</dbReference>
<dbReference type="CDD" id="cd02195">
    <property type="entry name" value="SelD"/>
    <property type="match status" value="1"/>
</dbReference>
<feature type="domain" description="PurM-like C-terminal" evidence="7">
    <location>
        <begin position="136"/>
        <end position="305"/>
    </location>
</feature>
<evidence type="ECO:0000256" key="1">
    <source>
        <dbReference type="ARBA" id="ARBA00022679"/>
    </source>
</evidence>
<dbReference type="AlphaFoldDB" id="A0A160SY88"/>
<keyword evidence="9" id="KW-1185">Reference proteome</keyword>
<evidence type="ECO:0000259" key="7">
    <source>
        <dbReference type="Pfam" id="PF02769"/>
    </source>
</evidence>
<organism evidence="8 9">
    <name type="scientific">Candidatus Promineifilum breve</name>
    <dbReference type="NCBI Taxonomy" id="1806508"/>
    <lineage>
        <taxon>Bacteria</taxon>
        <taxon>Bacillati</taxon>
        <taxon>Chloroflexota</taxon>
        <taxon>Ardenticatenia</taxon>
        <taxon>Candidatus Promineifilales</taxon>
        <taxon>Candidatus Promineifilaceae</taxon>
        <taxon>Candidatus Promineifilum</taxon>
    </lineage>
</organism>
<evidence type="ECO:0000256" key="3">
    <source>
        <dbReference type="ARBA" id="ARBA00022777"/>
    </source>
</evidence>
<dbReference type="SUPFAM" id="SSF55326">
    <property type="entry name" value="PurM N-terminal domain-like"/>
    <property type="match status" value="1"/>
</dbReference>
<dbReference type="InterPro" id="IPR004536">
    <property type="entry name" value="SPS/SelD"/>
</dbReference>
<dbReference type="SUPFAM" id="SSF56042">
    <property type="entry name" value="PurM C-terminal domain-like"/>
    <property type="match status" value="1"/>
</dbReference>
<dbReference type="KEGG" id="pbf:CFX0092_A0335"/>
<feature type="domain" description="PurM-like N-terminal" evidence="6">
    <location>
        <begin position="18"/>
        <end position="124"/>
    </location>
</feature>
<dbReference type="GO" id="GO:0005524">
    <property type="term" value="F:ATP binding"/>
    <property type="evidence" value="ECO:0007669"/>
    <property type="project" value="UniProtKB-KW"/>
</dbReference>
<evidence type="ECO:0000313" key="9">
    <source>
        <dbReference type="Proteomes" id="UP000215027"/>
    </source>
</evidence>
<evidence type="ECO:0000313" key="8">
    <source>
        <dbReference type="EMBL" id="CUS02216.2"/>
    </source>
</evidence>
<dbReference type="NCBIfam" id="TIGR00476">
    <property type="entry name" value="selD"/>
    <property type="match status" value="1"/>
</dbReference>
<dbReference type="Gene3D" id="3.30.1330.10">
    <property type="entry name" value="PurM-like, N-terminal domain"/>
    <property type="match status" value="1"/>
</dbReference>
<dbReference type="EC" id="2.7.9.3" evidence="8"/>
<keyword evidence="3" id="KW-0418">Kinase</keyword>
<dbReference type="InterPro" id="IPR036921">
    <property type="entry name" value="PurM-like_N_sf"/>
</dbReference>
<dbReference type="EMBL" id="LN890655">
    <property type="protein sequence ID" value="CUS02216.2"/>
    <property type="molecule type" value="Genomic_DNA"/>
</dbReference>
<proteinExistence type="predicted"/>
<dbReference type="GO" id="GO:0016260">
    <property type="term" value="P:selenocysteine biosynthetic process"/>
    <property type="evidence" value="ECO:0007669"/>
    <property type="project" value="TreeGrafter"/>
</dbReference>
<dbReference type="PANTHER" id="PTHR10256">
    <property type="entry name" value="SELENIDE, WATER DIKINASE"/>
    <property type="match status" value="1"/>
</dbReference>
<name>A0A160SY88_9CHLR</name>
<dbReference type="Proteomes" id="UP000215027">
    <property type="component" value="Chromosome I"/>
</dbReference>
<dbReference type="GO" id="GO:0005737">
    <property type="term" value="C:cytoplasm"/>
    <property type="evidence" value="ECO:0007669"/>
    <property type="project" value="TreeGrafter"/>
</dbReference>
<keyword evidence="1 8" id="KW-0808">Transferase</keyword>
<keyword evidence="4" id="KW-0067">ATP-binding</keyword>
<dbReference type="InterPro" id="IPR016188">
    <property type="entry name" value="PurM-like_N"/>
</dbReference>
<sequence length="311" mass="31904">MFRAGDFPDLLVGLAAADDAAVYRLNETQAIIATTDFFPPVVDDPYDFGAIAAANALSDIYAMGGEVLFAVNLVAFPDTLDMSILGDILRGGAATVAEAGGIIAGGHSVNDREPKYGLAAIGLVHPDAILRKSGAQPGDSLVLTKPLGVGVITTALKREQATADHVASAVRSMKQLNRAAARAASAAPAHAMTDITGFGLLGHAHEMAQQSGVDFRLRLSALPWLPGAPDYGAAGAFPGGMGNNAVHFGPHVRFAEGISLLFQDLLFTPETSGGLLVALDPGAVAAYVAQVPGAVEIGRVTAGTGQIYVEH</sequence>
<dbReference type="Pfam" id="PF00586">
    <property type="entry name" value="AIRS"/>
    <property type="match status" value="1"/>
</dbReference>
<dbReference type="NCBIfam" id="NF002098">
    <property type="entry name" value="PRK00943.1"/>
    <property type="match status" value="1"/>
</dbReference>
<dbReference type="GO" id="GO:0004756">
    <property type="term" value="F:selenide, water dikinase activity"/>
    <property type="evidence" value="ECO:0007669"/>
    <property type="project" value="UniProtKB-EC"/>
</dbReference>
<protein>
    <submittedName>
        <fullName evidence="8">Selenide, water dikinase</fullName>
        <ecNumber evidence="8">2.7.9.3</ecNumber>
    </submittedName>
</protein>
<keyword evidence="5" id="KW-0711">Selenium</keyword>
<dbReference type="PIRSF" id="PIRSF036407">
    <property type="entry name" value="Selenphspht_syn"/>
    <property type="match status" value="1"/>
</dbReference>
<evidence type="ECO:0000256" key="2">
    <source>
        <dbReference type="ARBA" id="ARBA00022741"/>
    </source>
</evidence>
<gene>
    <name evidence="8" type="ORF">CFX0092_A0335</name>
</gene>
<dbReference type="Gene3D" id="3.90.650.10">
    <property type="entry name" value="PurM-like C-terminal domain"/>
    <property type="match status" value="1"/>
</dbReference>
<accession>A0A160SY88</accession>
<reference evidence="8" key="1">
    <citation type="submission" date="2016-01" db="EMBL/GenBank/DDBJ databases">
        <authorList>
            <person name="Mcilroy J.S."/>
            <person name="Karst M S."/>
            <person name="Albertsen M."/>
        </authorList>
    </citation>
    <scope>NUCLEOTIDE SEQUENCE</scope>
    <source>
        <strain evidence="8">Cfx-K</strain>
    </source>
</reference>
<evidence type="ECO:0000256" key="4">
    <source>
        <dbReference type="ARBA" id="ARBA00022840"/>
    </source>
</evidence>
<dbReference type="Pfam" id="PF02769">
    <property type="entry name" value="AIRS_C"/>
    <property type="match status" value="1"/>
</dbReference>
<dbReference type="PANTHER" id="PTHR10256:SF0">
    <property type="entry name" value="INACTIVE SELENIDE, WATER DIKINASE-LIKE PROTEIN-RELATED"/>
    <property type="match status" value="1"/>
</dbReference>